<sequence length="41" mass="4874">MFLIQLEIIPDWSVNPILFNFETIHFLYVGFAFIKLLMLDA</sequence>
<feature type="transmembrane region" description="Helical" evidence="1">
    <location>
        <begin position="17"/>
        <end position="38"/>
    </location>
</feature>
<dbReference type="EMBL" id="UGHD01000002">
    <property type="protein sequence ID" value="STO57491.1"/>
    <property type="molecule type" value="Genomic_DNA"/>
</dbReference>
<evidence type="ECO:0000313" key="2">
    <source>
        <dbReference type="EMBL" id="STO57491.1"/>
    </source>
</evidence>
<name>A0A377HMK5_GRIHO</name>
<protein>
    <submittedName>
        <fullName evidence="2">Uncharacterized protein</fullName>
    </submittedName>
</protein>
<reference evidence="2 3" key="1">
    <citation type="submission" date="2018-06" db="EMBL/GenBank/DDBJ databases">
        <authorList>
            <consortium name="Pathogen Informatics"/>
            <person name="Doyle S."/>
        </authorList>
    </citation>
    <scope>NUCLEOTIDE SEQUENCE [LARGE SCALE GENOMIC DNA]</scope>
    <source>
        <strain evidence="2 3">NCTC11645</strain>
    </source>
</reference>
<evidence type="ECO:0000313" key="3">
    <source>
        <dbReference type="Proteomes" id="UP000254512"/>
    </source>
</evidence>
<proteinExistence type="predicted"/>
<evidence type="ECO:0000256" key="1">
    <source>
        <dbReference type="SAM" id="Phobius"/>
    </source>
</evidence>
<keyword evidence="1" id="KW-0812">Transmembrane</keyword>
<organism evidence="2 3">
    <name type="scientific">Grimontia hollisae</name>
    <name type="common">Vibrio hollisae</name>
    <dbReference type="NCBI Taxonomy" id="673"/>
    <lineage>
        <taxon>Bacteria</taxon>
        <taxon>Pseudomonadati</taxon>
        <taxon>Pseudomonadota</taxon>
        <taxon>Gammaproteobacteria</taxon>
        <taxon>Vibrionales</taxon>
        <taxon>Vibrionaceae</taxon>
        <taxon>Grimontia</taxon>
    </lineage>
</organism>
<keyword evidence="1" id="KW-1133">Transmembrane helix</keyword>
<keyword evidence="1" id="KW-0472">Membrane</keyword>
<gene>
    <name evidence="2" type="ORF">NCTC11645_01883</name>
</gene>
<dbReference type="AlphaFoldDB" id="A0A377HMK5"/>
<accession>A0A377HMK5</accession>
<dbReference type="Proteomes" id="UP000254512">
    <property type="component" value="Unassembled WGS sequence"/>
</dbReference>